<dbReference type="OrthoDB" id="2148056at2759"/>
<proteinExistence type="predicted"/>
<keyword evidence="2" id="KW-0539">Nucleus</keyword>
<dbReference type="EMBL" id="MCGO01000068">
    <property type="protein sequence ID" value="ORY33247.1"/>
    <property type="molecule type" value="Genomic_DNA"/>
</dbReference>
<dbReference type="GO" id="GO:0003677">
    <property type="term" value="F:DNA binding"/>
    <property type="evidence" value="ECO:0007669"/>
    <property type="project" value="UniProtKB-KW"/>
</dbReference>
<evidence type="ECO:0000259" key="4">
    <source>
        <dbReference type="PROSITE" id="PS50888"/>
    </source>
</evidence>
<dbReference type="Proteomes" id="UP000193642">
    <property type="component" value="Unassembled WGS sequence"/>
</dbReference>
<evidence type="ECO:0000313" key="5">
    <source>
        <dbReference type="EMBL" id="ORY33247.1"/>
    </source>
</evidence>
<evidence type="ECO:0000256" key="1">
    <source>
        <dbReference type="ARBA" id="ARBA00023125"/>
    </source>
</evidence>
<dbReference type="GO" id="GO:0046983">
    <property type="term" value="F:protein dimerization activity"/>
    <property type="evidence" value="ECO:0007669"/>
    <property type="project" value="InterPro"/>
</dbReference>
<comment type="caution">
    <text evidence="5">The sequence shown here is derived from an EMBL/GenBank/DDBJ whole genome shotgun (WGS) entry which is preliminary data.</text>
</comment>
<dbReference type="Gene3D" id="4.10.280.10">
    <property type="entry name" value="Helix-loop-helix DNA-binding domain"/>
    <property type="match status" value="1"/>
</dbReference>
<keyword evidence="1" id="KW-0238">DNA-binding</keyword>
<feature type="domain" description="BHLH" evidence="4">
    <location>
        <begin position="242"/>
        <end position="296"/>
    </location>
</feature>
<dbReference type="PROSITE" id="PS50888">
    <property type="entry name" value="BHLH"/>
    <property type="match status" value="1"/>
</dbReference>
<dbReference type="InterPro" id="IPR036638">
    <property type="entry name" value="HLH_DNA-bd_sf"/>
</dbReference>
<dbReference type="SMART" id="SM00353">
    <property type="entry name" value="HLH"/>
    <property type="match status" value="1"/>
</dbReference>
<gene>
    <name evidence="5" type="ORF">BCR33DRAFT_723228</name>
</gene>
<feature type="region of interest" description="Disordered" evidence="3">
    <location>
        <begin position="1"/>
        <end position="22"/>
    </location>
</feature>
<dbReference type="PANTHER" id="PTHR10328">
    <property type="entry name" value="PROTEIN MAX MYC-ASSOCIATED FACTOR X"/>
    <property type="match status" value="1"/>
</dbReference>
<evidence type="ECO:0000256" key="2">
    <source>
        <dbReference type="ARBA" id="ARBA00023242"/>
    </source>
</evidence>
<sequence length="324" mass="35877">MFEFGDPSQNHSDSIVHPRPRAQFNSPMLSPFGNHASPLFQPLPHRSFSPHPYAPAVPSPLQTERVTPHHPHNRVTPLSLNMALQPPQSYPTLSNTPTHQLHMQNPFPSPVFNTYRDNLLESPALSAYSPSLAPGNSSTPMTGPNVFGNDSTIMTPFSSFQNSGGYAPDNGYWDASGSFNSLRLSEGSASSNCSTSSLTPPTIPSMPVVALSKNAIRVTPSKLFNRKPTVGRKPSLTNKSEEHRRMRKEAEKMRRDAMRDCVEELRSIIPPIAHMSDRFAPKEKVLEKALDFIGVLQNEHAQKMEMISELELEIAQTKKLLYGA</sequence>
<keyword evidence="6" id="KW-1185">Reference proteome</keyword>
<dbReference type="PANTHER" id="PTHR10328:SF15">
    <property type="entry name" value="BHLH TRANSCRIPTION FACTOR"/>
    <property type="match status" value="1"/>
</dbReference>
<dbReference type="GO" id="GO:0045944">
    <property type="term" value="P:positive regulation of transcription by RNA polymerase II"/>
    <property type="evidence" value="ECO:0007669"/>
    <property type="project" value="TreeGrafter"/>
</dbReference>
<dbReference type="GO" id="GO:0090575">
    <property type="term" value="C:RNA polymerase II transcription regulator complex"/>
    <property type="evidence" value="ECO:0007669"/>
    <property type="project" value="TreeGrafter"/>
</dbReference>
<dbReference type="Pfam" id="PF00010">
    <property type="entry name" value="HLH"/>
    <property type="match status" value="1"/>
</dbReference>
<feature type="region of interest" description="Disordered" evidence="3">
    <location>
        <begin position="225"/>
        <end position="246"/>
    </location>
</feature>
<protein>
    <recommendedName>
        <fullName evidence="4">BHLH domain-containing protein</fullName>
    </recommendedName>
</protein>
<organism evidence="5 6">
    <name type="scientific">Rhizoclosmatium globosum</name>
    <dbReference type="NCBI Taxonomy" id="329046"/>
    <lineage>
        <taxon>Eukaryota</taxon>
        <taxon>Fungi</taxon>
        <taxon>Fungi incertae sedis</taxon>
        <taxon>Chytridiomycota</taxon>
        <taxon>Chytridiomycota incertae sedis</taxon>
        <taxon>Chytridiomycetes</taxon>
        <taxon>Chytridiales</taxon>
        <taxon>Chytriomycetaceae</taxon>
        <taxon>Rhizoclosmatium</taxon>
    </lineage>
</organism>
<dbReference type="GO" id="GO:0003700">
    <property type="term" value="F:DNA-binding transcription factor activity"/>
    <property type="evidence" value="ECO:0007669"/>
    <property type="project" value="TreeGrafter"/>
</dbReference>
<dbReference type="InterPro" id="IPR011598">
    <property type="entry name" value="bHLH_dom"/>
</dbReference>
<dbReference type="AlphaFoldDB" id="A0A1Y2BFI4"/>
<name>A0A1Y2BFI4_9FUNG</name>
<evidence type="ECO:0000313" key="6">
    <source>
        <dbReference type="Proteomes" id="UP000193642"/>
    </source>
</evidence>
<accession>A0A1Y2BFI4</accession>
<reference evidence="5 6" key="1">
    <citation type="submission" date="2016-07" db="EMBL/GenBank/DDBJ databases">
        <title>Pervasive Adenine N6-methylation of Active Genes in Fungi.</title>
        <authorList>
            <consortium name="DOE Joint Genome Institute"/>
            <person name="Mondo S.J."/>
            <person name="Dannebaum R.O."/>
            <person name="Kuo R.C."/>
            <person name="Labutti K."/>
            <person name="Haridas S."/>
            <person name="Kuo A."/>
            <person name="Salamov A."/>
            <person name="Ahrendt S.R."/>
            <person name="Lipzen A."/>
            <person name="Sullivan W."/>
            <person name="Andreopoulos W.B."/>
            <person name="Clum A."/>
            <person name="Lindquist E."/>
            <person name="Daum C."/>
            <person name="Ramamoorthy G.K."/>
            <person name="Gryganskyi A."/>
            <person name="Culley D."/>
            <person name="Magnuson J.K."/>
            <person name="James T.Y."/>
            <person name="O'Malley M.A."/>
            <person name="Stajich J.E."/>
            <person name="Spatafora J.W."/>
            <person name="Visel A."/>
            <person name="Grigoriev I.V."/>
        </authorList>
    </citation>
    <scope>NUCLEOTIDE SEQUENCE [LARGE SCALE GENOMIC DNA]</scope>
    <source>
        <strain evidence="5 6">JEL800</strain>
    </source>
</reference>
<dbReference type="SUPFAM" id="SSF47459">
    <property type="entry name" value="HLH, helix-loop-helix DNA-binding domain"/>
    <property type="match status" value="1"/>
</dbReference>
<evidence type="ECO:0000256" key="3">
    <source>
        <dbReference type="SAM" id="MobiDB-lite"/>
    </source>
</evidence>